<dbReference type="InterPro" id="IPR004869">
    <property type="entry name" value="MMPL_dom"/>
</dbReference>
<feature type="transmembrane region" description="Helical" evidence="6">
    <location>
        <begin position="753"/>
        <end position="774"/>
    </location>
</feature>
<feature type="transmembrane region" description="Helical" evidence="6">
    <location>
        <begin position="302"/>
        <end position="323"/>
    </location>
</feature>
<evidence type="ECO:0000256" key="3">
    <source>
        <dbReference type="ARBA" id="ARBA00022692"/>
    </source>
</evidence>
<accession>A0A1J5QLY2</accession>
<feature type="transmembrane region" description="Helical" evidence="6">
    <location>
        <begin position="668"/>
        <end position="688"/>
    </location>
</feature>
<name>A0A1J5QLY2_9ZZZZ</name>
<reference evidence="8" key="1">
    <citation type="submission" date="2016-10" db="EMBL/GenBank/DDBJ databases">
        <title>Sequence of Gallionella enrichment culture.</title>
        <authorList>
            <person name="Poehlein A."/>
            <person name="Muehling M."/>
            <person name="Daniel R."/>
        </authorList>
    </citation>
    <scope>NUCLEOTIDE SEQUENCE</scope>
</reference>
<feature type="transmembrane region" description="Helical" evidence="6">
    <location>
        <begin position="694"/>
        <end position="714"/>
    </location>
</feature>
<evidence type="ECO:0000256" key="1">
    <source>
        <dbReference type="ARBA" id="ARBA00004651"/>
    </source>
</evidence>
<sequence>MNRRAALPVLLWLAALLACAAVIANSRFAADMSAFLPQAPTAQERVLVNQLRDGLISRLILIGIDGADADARAALSKALAERLRADPAFAAVENGQPVNAERDENLLLRYRYALTHTTASEFSVAGLHRAIADSIDRLASPMGQNLKSLLPSDPTGAFLSLLQNLAPGKGPERAQGVWVAHGAARALLLVQTRAQGTDTDALQAALAAIRADFAAAQRQAGGSAREATLVMSGAGVFAVQSRALIERAAKRVSLIGTALIVGLLLLVYRSPLALALGLLPVLSGVLAGIAAVSLGFGVVQGITLGFGTTLMGEAVDYAIYLFVQSAQPAQVDRNAWRHGFWPTIRLGMLTSVFGFSTLLLSGFPGLAQLGLYSIAGLVAAALVTRFVLPQLLPARLSMRDLAPFGERLAARLPALRRLRWLLGVAVLLAAGVLFAHRHVMWNTRLSALSPVSPAALALDAQLRRQLGAPDSGDLVAVEGSSADAALAAAESLRPRLQGLAARGVIAGFDSPAHYLPSAATQRSRLAALPDADVLRARLEQAVAGLPVKAALFAPFVRDVQAARTQGLLTREQLAHTSFAMALDGMLLREPDGRWLAMLPLHARAHASINGAQVHAALAATQATYINLGRISSSLYDGYLHTAAWLSLAGLISIAVLLLLALRSARRTLRILAPLLGAVVVVGAGLLLAGRQLTLLHLIGLMLIVAVGSNYALFFDQGAQGGGIAPRTLASLLLANLTTVFGFGPLALSGVPVLQALGMTVGPGVLLALLFSAMLSAPPNTTPPRLAPA</sequence>
<protein>
    <submittedName>
        <fullName evidence="8">MMPL family protein</fullName>
    </submittedName>
</protein>
<dbReference type="Gene3D" id="1.20.1640.10">
    <property type="entry name" value="Multidrug efflux transporter AcrB transmembrane domain"/>
    <property type="match status" value="2"/>
</dbReference>
<evidence type="ECO:0000256" key="6">
    <source>
        <dbReference type="SAM" id="Phobius"/>
    </source>
</evidence>
<gene>
    <name evidence="8" type="ORF">GALL_336920</name>
</gene>
<feature type="transmembrane region" description="Helical" evidence="6">
    <location>
        <begin position="420"/>
        <end position="439"/>
    </location>
</feature>
<dbReference type="PANTHER" id="PTHR33406:SF13">
    <property type="entry name" value="MEMBRANE PROTEIN YDFJ"/>
    <property type="match status" value="1"/>
</dbReference>
<evidence type="ECO:0000256" key="2">
    <source>
        <dbReference type="ARBA" id="ARBA00022475"/>
    </source>
</evidence>
<dbReference type="GO" id="GO:0005886">
    <property type="term" value="C:plasma membrane"/>
    <property type="evidence" value="ECO:0007669"/>
    <property type="project" value="UniProtKB-SubCell"/>
</dbReference>
<evidence type="ECO:0000256" key="4">
    <source>
        <dbReference type="ARBA" id="ARBA00022989"/>
    </source>
</evidence>
<organism evidence="8">
    <name type="scientific">mine drainage metagenome</name>
    <dbReference type="NCBI Taxonomy" id="410659"/>
    <lineage>
        <taxon>unclassified sequences</taxon>
        <taxon>metagenomes</taxon>
        <taxon>ecological metagenomes</taxon>
    </lineage>
</organism>
<dbReference type="SUPFAM" id="SSF82866">
    <property type="entry name" value="Multidrug efflux transporter AcrB transmembrane domain"/>
    <property type="match status" value="2"/>
</dbReference>
<evidence type="ECO:0000313" key="8">
    <source>
        <dbReference type="EMBL" id="OIQ84502.1"/>
    </source>
</evidence>
<feature type="transmembrane region" description="Helical" evidence="6">
    <location>
        <begin position="369"/>
        <end position="388"/>
    </location>
</feature>
<comment type="subcellular location">
    <subcellularLocation>
        <location evidence="1">Cell membrane</location>
        <topology evidence="1">Multi-pass membrane protein</topology>
    </subcellularLocation>
</comment>
<dbReference type="EMBL" id="MLJW01000614">
    <property type="protein sequence ID" value="OIQ84502.1"/>
    <property type="molecule type" value="Genomic_DNA"/>
</dbReference>
<feature type="transmembrane region" description="Helical" evidence="6">
    <location>
        <begin position="726"/>
        <end position="747"/>
    </location>
</feature>
<dbReference type="AlphaFoldDB" id="A0A1J5QLY2"/>
<dbReference type="Pfam" id="PF03176">
    <property type="entry name" value="MMPL"/>
    <property type="match status" value="1"/>
</dbReference>
<keyword evidence="3 6" id="KW-0812">Transmembrane</keyword>
<evidence type="ECO:0000256" key="5">
    <source>
        <dbReference type="ARBA" id="ARBA00023136"/>
    </source>
</evidence>
<keyword evidence="4 6" id="KW-1133">Transmembrane helix</keyword>
<evidence type="ECO:0000259" key="7">
    <source>
        <dbReference type="Pfam" id="PF03176"/>
    </source>
</evidence>
<comment type="caution">
    <text evidence="8">The sequence shown here is derived from an EMBL/GenBank/DDBJ whole genome shotgun (WGS) entry which is preliminary data.</text>
</comment>
<feature type="transmembrane region" description="Helical" evidence="6">
    <location>
        <begin position="275"/>
        <end position="296"/>
    </location>
</feature>
<feature type="transmembrane region" description="Helical" evidence="6">
    <location>
        <begin position="252"/>
        <end position="268"/>
    </location>
</feature>
<feature type="transmembrane region" description="Helical" evidence="6">
    <location>
        <begin position="344"/>
        <end position="363"/>
    </location>
</feature>
<dbReference type="PROSITE" id="PS51257">
    <property type="entry name" value="PROKAR_LIPOPROTEIN"/>
    <property type="match status" value="1"/>
</dbReference>
<dbReference type="PANTHER" id="PTHR33406">
    <property type="entry name" value="MEMBRANE PROTEIN MJ1562-RELATED"/>
    <property type="match status" value="1"/>
</dbReference>
<keyword evidence="5 6" id="KW-0472">Membrane</keyword>
<feature type="domain" description="Membrane transport protein MMPL" evidence="7">
    <location>
        <begin position="186"/>
        <end position="392"/>
    </location>
</feature>
<feature type="transmembrane region" description="Helical" evidence="6">
    <location>
        <begin position="642"/>
        <end position="661"/>
    </location>
</feature>
<proteinExistence type="predicted"/>
<dbReference type="InterPro" id="IPR050545">
    <property type="entry name" value="Mycobact_MmpL"/>
</dbReference>
<keyword evidence="2" id="KW-1003">Cell membrane</keyword>